<dbReference type="InterPro" id="IPR007170">
    <property type="entry name" value="SpoVG"/>
</dbReference>
<sequence>MAQNTNFKGNKNNNQKRKLPYIKVRIDKLVDVDDCNTKAFASVTVGGAVAIHGIRVMNSRKGLFVAMPASNYVDENGETKFSEIVHPISKESRDMLNSKVMDAYHQALDEQQSEDESENMSEDESESFTQSM</sequence>
<keyword evidence="1" id="KW-0132">Cell division</keyword>
<evidence type="ECO:0000313" key="5">
    <source>
        <dbReference type="EMBL" id="MBC5726939.1"/>
    </source>
</evidence>
<evidence type="ECO:0000256" key="1">
    <source>
        <dbReference type="ARBA" id="ARBA00022618"/>
    </source>
</evidence>
<comment type="caution">
    <text evidence="5">The sequence shown here is derived from an EMBL/GenBank/DDBJ whole genome shotgun (WGS) entry which is preliminary data.</text>
</comment>
<dbReference type="InterPro" id="IPR036751">
    <property type="entry name" value="SpoVG_sf"/>
</dbReference>
<feature type="compositionally biased region" description="Acidic residues" evidence="4">
    <location>
        <begin position="111"/>
        <end position="126"/>
    </location>
</feature>
<dbReference type="Gene3D" id="3.30.1120.40">
    <property type="entry name" value="Stage V sporulation protein G"/>
    <property type="match status" value="1"/>
</dbReference>
<gene>
    <name evidence="5" type="ORF">H8R91_00065</name>
</gene>
<dbReference type="EMBL" id="JACOPS010000001">
    <property type="protein sequence ID" value="MBC5726939.1"/>
    <property type="molecule type" value="Genomic_DNA"/>
</dbReference>
<reference evidence="5 6" key="1">
    <citation type="submission" date="2020-08" db="EMBL/GenBank/DDBJ databases">
        <title>Genome public.</title>
        <authorList>
            <person name="Liu C."/>
            <person name="Sun Q."/>
        </authorList>
    </citation>
    <scope>NUCLEOTIDE SEQUENCE [LARGE SCALE GENOMIC DNA]</scope>
    <source>
        <strain evidence="5 6">NSJ-71</strain>
    </source>
</reference>
<dbReference type="SUPFAM" id="SSF160537">
    <property type="entry name" value="SpoVG-like"/>
    <property type="match status" value="1"/>
</dbReference>
<dbReference type="Proteomes" id="UP000636755">
    <property type="component" value="Unassembled WGS sequence"/>
</dbReference>
<evidence type="ECO:0000313" key="6">
    <source>
        <dbReference type="Proteomes" id="UP000636755"/>
    </source>
</evidence>
<dbReference type="Pfam" id="PF04026">
    <property type="entry name" value="SpoVG"/>
    <property type="match status" value="1"/>
</dbReference>
<evidence type="ECO:0000256" key="4">
    <source>
        <dbReference type="SAM" id="MobiDB-lite"/>
    </source>
</evidence>
<keyword evidence="6" id="KW-1185">Reference proteome</keyword>
<dbReference type="RefSeq" id="WP_186934406.1">
    <property type="nucleotide sequence ID" value="NZ_JACOPS010000001.1"/>
</dbReference>
<proteinExistence type="predicted"/>
<keyword evidence="3" id="KW-0131">Cell cycle</keyword>
<feature type="region of interest" description="Disordered" evidence="4">
    <location>
        <begin position="105"/>
        <end position="132"/>
    </location>
</feature>
<dbReference type="PANTHER" id="PTHR38429:SF1">
    <property type="entry name" value="SEPTATION PROTEIN SPOVG-RELATED"/>
    <property type="match status" value="1"/>
</dbReference>
<keyword evidence="2" id="KW-0717">Septation</keyword>
<name>A0ABR7HHE9_9FIRM</name>
<evidence type="ECO:0000256" key="3">
    <source>
        <dbReference type="ARBA" id="ARBA00023306"/>
    </source>
</evidence>
<dbReference type="PANTHER" id="PTHR38429">
    <property type="entry name" value="SEPTATION PROTEIN SPOVG-RELATED"/>
    <property type="match status" value="1"/>
</dbReference>
<accession>A0ABR7HHE9</accession>
<protein>
    <submittedName>
        <fullName evidence="5">Septation protein SpoVG family protein</fullName>
    </submittedName>
</protein>
<organism evidence="5 6">
    <name type="scientific">Ruminococcus intestinalis</name>
    <dbReference type="NCBI Taxonomy" id="2763066"/>
    <lineage>
        <taxon>Bacteria</taxon>
        <taxon>Bacillati</taxon>
        <taxon>Bacillota</taxon>
        <taxon>Clostridia</taxon>
        <taxon>Eubacteriales</taxon>
        <taxon>Oscillospiraceae</taxon>
        <taxon>Ruminococcus</taxon>
    </lineage>
</organism>
<evidence type="ECO:0000256" key="2">
    <source>
        <dbReference type="ARBA" id="ARBA00023210"/>
    </source>
</evidence>